<dbReference type="Pfam" id="PF03432">
    <property type="entry name" value="Relaxase"/>
    <property type="match status" value="1"/>
</dbReference>
<evidence type="ECO:0000259" key="2">
    <source>
        <dbReference type="Pfam" id="PF03432"/>
    </source>
</evidence>
<evidence type="ECO:0000256" key="1">
    <source>
        <dbReference type="SAM" id="MobiDB-lite"/>
    </source>
</evidence>
<dbReference type="RefSeq" id="WP_012223051.1">
    <property type="nucleotide sequence ID" value="NZ_HG422565.1"/>
</dbReference>
<dbReference type="STRING" id="1229780.BN381_10268"/>
<comment type="caution">
    <text evidence="3">The sequence shown here is derived from an EMBL/GenBank/DDBJ whole genome shotgun (WGS) entry which is preliminary data.</text>
</comment>
<feature type="compositionally biased region" description="Basic residues" evidence="1">
    <location>
        <begin position="342"/>
        <end position="351"/>
    </location>
</feature>
<dbReference type="AlphaFoldDB" id="R4Z079"/>
<evidence type="ECO:0000313" key="3">
    <source>
        <dbReference type="EMBL" id="CCM62037.1"/>
    </source>
</evidence>
<proteinExistence type="predicted"/>
<organism evidence="3 4">
    <name type="scientific">Candidatus Neomicrothrix parvicella RN1</name>
    <dbReference type="NCBI Taxonomy" id="1229780"/>
    <lineage>
        <taxon>Bacteria</taxon>
        <taxon>Bacillati</taxon>
        <taxon>Actinomycetota</taxon>
        <taxon>Acidimicrobiia</taxon>
        <taxon>Acidimicrobiales</taxon>
        <taxon>Microthrixaceae</taxon>
        <taxon>Candidatus Neomicrothrix</taxon>
    </lineage>
</organism>
<dbReference type="InterPro" id="IPR005094">
    <property type="entry name" value="Endonuclease_MobA/VirD2"/>
</dbReference>
<accession>R4Z079</accession>
<evidence type="ECO:0000313" key="4">
    <source>
        <dbReference type="Proteomes" id="UP000018291"/>
    </source>
</evidence>
<gene>
    <name evidence="3" type="ORF">BN381_10268</name>
</gene>
<name>R4Z079_9ACTN</name>
<dbReference type="OrthoDB" id="2080707at2"/>
<reference evidence="3 4" key="1">
    <citation type="journal article" date="2013" name="ISME J.">
        <title>Metabolic model for the filamentous 'Candidatus Microthrix parvicella' based on genomic and metagenomic analyses.</title>
        <authorList>
            <person name="Jon McIlroy S."/>
            <person name="Kristiansen R."/>
            <person name="Albertsen M."/>
            <person name="Michael Karst S."/>
            <person name="Rossetti S."/>
            <person name="Lund Nielsen J."/>
            <person name="Tandoi V."/>
            <person name="James Seviour R."/>
            <person name="Nielsen P.H."/>
        </authorList>
    </citation>
    <scope>NUCLEOTIDE SEQUENCE [LARGE SCALE GENOMIC DNA]</scope>
    <source>
        <strain evidence="3 4">RN1</strain>
    </source>
</reference>
<feature type="domain" description="MobA/VirD2-like nuclease" evidence="2">
    <location>
        <begin position="57"/>
        <end position="160"/>
    </location>
</feature>
<keyword evidence="4" id="KW-1185">Reference proteome</keyword>
<dbReference type="Proteomes" id="UP000018291">
    <property type="component" value="Unassembled WGS sequence"/>
</dbReference>
<dbReference type="eggNOG" id="ENOG5032VE2">
    <property type="taxonomic scope" value="Bacteria"/>
</dbReference>
<dbReference type="HOGENOM" id="CLU_745320_0_0_11"/>
<feature type="region of interest" description="Disordered" evidence="1">
    <location>
        <begin position="342"/>
        <end position="371"/>
    </location>
</feature>
<feature type="region of interest" description="Disordered" evidence="1">
    <location>
        <begin position="295"/>
        <end position="329"/>
    </location>
</feature>
<sequence>MNITTVDALRNLGVRGDYLEFGSGAMKAGHKDAGTNRLGPGFYCDAPTIEAFIHLGNRLAEQNGRKVKAHSYLMSWPPDQLDVNDPADLQRAGDLAFLFAKKVRPNSPCLIVVHHDGAGGCVHAHIVTLNHDLETGKSPRDFRVHWQVKRANDELMREQGMDVVEPQHMTSKRSYFDEQRGDMAGFDQQLGDAIVGARADALADPSAVELVAFDAAFDIACAARGVEVVKKDFEVKSDRRRGKTKGDTAVGVTYRMFDEVTPNKKPRWRRRKASSLSPEFTTDGLADAFEKMAQQRAQPIEPPPTLDRASAGGGIDDMGAAAEADPEYDSVDEIALRLRRKLARRKTHTPARQRYLAQRQRPPQRSREYGD</sequence>
<protein>
    <submittedName>
        <fullName evidence="3">Putative relaxase domain protein</fullName>
    </submittedName>
</protein>
<dbReference type="EMBL" id="CANL01000001">
    <property type="protein sequence ID" value="CCM62037.1"/>
    <property type="molecule type" value="Genomic_DNA"/>
</dbReference>